<accession>A0A841Q4M0</accession>
<reference evidence="3 4" key="1">
    <citation type="submission" date="2020-08" db="EMBL/GenBank/DDBJ databases">
        <title>Genomic Encyclopedia of Type Strains, Phase IV (KMG-IV): sequencing the most valuable type-strain genomes for metagenomic binning, comparative biology and taxonomic classification.</title>
        <authorList>
            <person name="Goeker M."/>
        </authorList>
    </citation>
    <scope>NUCLEOTIDE SEQUENCE [LARGE SCALE GENOMIC DNA]</scope>
    <source>
        <strain evidence="3 4">DSM 19612</strain>
    </source>
</reference>
<dbReference type="GO" id="GO:0019202">
    <property type="term" value="F:amino acid kinase activity"/>
    <property type="evidence" value="ECO:0007669"/>
    <property type="project" value="TreeGrafter"/>
</dbReference>
<gene>
    <name evidence="3" type="ORF">HNQ94_001792</name>
</gene>
<protein>
    <submittedName>
        <fullName evidence="3">Ser/Thr protein kinase RdoA (MazF antagonist)</fullName>
    </submittedName>
</protein>
<dbReference type="InterPro" id="IPR011009">
    <property type="entry name" value="Kinase-like_dom_sf"/>
</dbReference>
<dbReference type="InterPro" id="IPR050249">
    <property type="entry name" value="Pseudomonas-type_ThrB"/>
</dbReference>
<proteinExistence type="inferred from homology"/>
<name>A0A841Q4M0_9BACI</name>
<dbReference type="Proteomes" id="UP000581688">
    <property type="component" value="Unassembled WGS sequence"/>
</dbReference>
<comment type="similarity">
    <text evidence="1">Belongs to the pseudomonas-type ThrB family.</text>
</comment>
<dbReference type="EMBL" id="JACHGH010000004">
    <property type="protein sequence ID" value="MBB6453344.1"/>
    <property type="molecule type" value="Genomic_DNA"/>
</dbReference>
<dbReference type="Gene3D" id="3.90.1200.10">
    <property type="match status" value="1"/>
</dbReference>
<dbReference type="InterPro" id="IPR002575">
    <property type="entry name" value="Aminoglycoside_PTrfase"/>
</dbReference>
<dbReference type="RefSeq" id="WP_174495564.1">
    <property type="nucleotide sequence ID" value="NZ_CADDWK010000004.1"/>
</dbReference>
<keyword evidence="4" id="KW-1185">Reference proteome</keyword>
<dbReference type="AlphaFoldDB" id="A0A841Q4M0"/>
<dbReference type="Pfam" id="PF01636">
    <property type="entry name" value="APH"/>
    <property type="match status" value="1"/>
</dbReference>
<keyword evidence="3" id="KW-0418">Kinase</keyword>
<comment type="caution">
    <text evidence="3">The sequence shown here is derived from an EMBL/GenBank/DDBJ whole genome shotgun (WGS) entry which is preliminary data.</text>
</comment>
<evidence type="ECO:0000256" key="1">
    <source>
        <dbReference type="ARBA" id="ARBA00038240"/>
    </source>
</evidence>
<evidence type="ECO:0000259" key="2">
    <source>
        <dbReference type="Pfam" id="PF01636"/>
    </source>
</evidence>
<sequence length="329" mass="38312">MMKLSTMKKVVATVDHNWRSPLAEQILDRWGYDEGSVYYIRASANFIFVCKQNGKVRFLRFNDLSERDFQTTQSELNILHYLKSKQVKAAQPILSKTNNYMEVVETEIGTFCAVLFEGFTGKQLEVEELNEKDYFIWGKALGQLHQAFKDAPVELKTARSNWKEQLLKVKKMLPKEETEALQELELIQTWADLLPITSDNFGLIHYDFELDNLRWENNEIGMIDFDESANYWFVADIAFALRDLLDRGITLDDPLMATFIKGYETELTVDMALLKDLQLFSRMHQLIQFSRLLRTLDIKEAGDQPDWLAPLTKKLQQKVEAYRNSLIGK</sequence>
<dbReference type="SUPFAM" id="SSF56112">
    <property type="entry name" value="Protein kinase-like (PK-like)"/>
    <property type="match status" value="1"/>
</dbReference>
<evidence type="ECO:0000313" key="4">
    <source>
        <dbReference type="Proteomes" id="UP000581688"/>
    </source>
</evidence>
<organism evidence="3 4">
    <name type="scientific">Salirhabdus euzebyi</name>
    <dbReference type="NCBI Taxonomy" id="394506"/>
    <lineage>
        <taxon>Bacteria</taxon>
        <taxon>Bacillati</taxon>
        <taxon>Bacillota</taxon>
        <taxon>Bacilli</taxon>
        <taxon>Bacillales</taxon>
        <taxon>Bacillaceae</taxon>
        <taxon>Salirhabdus</taxon>
    </lineage>
</organism>
<keyword evidence="3" id="KW-0808">Transferase</keyword>
<dbReference type="PANTHER" id="PTHR21064:SF6">
    <property type="entry name" value="AMINOGLYCOSIDE PHOSPHOTRANSFERASE DOMAIN-CONTAINING PROTEIN"/>
    <property type="match status" value="1"/>
</dbReference>
<dbReference type="PANTHER" id="PTHR21064">
    <property type="entry name" value="AMINOGLYCOSIDE PHOSPHOTRANSFERASE DOMAIN-CONTAINING PROTEIN-RELATED"/>
    <property type="match status" value="1"/>
</dbReference>
<evidence type="ECO:0000313" key="3">
    <source>
        <dbReference type="EMBL" id="MBB6453344.1"/>
    </source>
</evidence>
<feature type="domain" description="Aminoglycoside phosphotransferase" evidence="2">
    <location>
        <begin position="56"/>
        <end position="264"/>
    </location>
</feature>